<proteinExistence type="predicted"/>
<dbReference type="AlphaFoldDB" id="A0A4S2CJ34"/>
<reference evidence="1 2" key="1">
    <citation type="submission" date="2019-04" db="EMBL/GenBank/DDBJ databases">
        <title>Microbes associate with the intestines of laboratory mice.</title>
        <authorList>
            <person name="Navarre W."/>
            <person name="Wong E."/>
            <person name="Huang K."/>
            <person name="Tropini C."/>
            <person name="Ng K."/>
            <person name="Yu B."/>
        </authorList>
    </citation>
    <scope>NUCLEOTIDE SEQUENCE [LARGE SCALE GENOMIC DNA]</scope>
    <source>
        <strain evidence="1 2">NM63_1-25</strain>
    </source>
</reference>
<comment type="caution">
    <text evidence="1">The sequence shown here is derived from an EMBL/GenBank/DDBJ whole genome shotgun (WGS) entry which is preliminary data.</text>
</comment>
<protein>
    <submittedName>
        <fullName evidence="1">RSAM-modified peptide</fullName>
    </submittedName>
</protein>
<evidence type="ECO:0000313" key="1">
    <source>
        <dbReference type="EMBL" id="TGY28146.1"/>
    </source>
</evidence>
<accession>A0A4S2CJ34</accession>
<dbReference type="EMBL" id="SRYX01000076">
    <property type="protein sequence ID" value="TGY28146.1"/>
    <property type="molecule type" value="Genomic_DNA"/>
</dbReference>
<name>A0A4S2CJ34_9BACE</name>
<organism evidence="1 2">
    <name type="scientific">Bacteroides caecimuris</name>
    <dbReference type="NCBI Taxonomy" id="1796613"/>
    <lineage>
        <taxon>Bacteria</taxon>
        <taxon>Pseudomonadati</taxon>
        <taxon>Bacteroidota</taxon>
        <taxon>Bacteroidia</taxon>
        <taxon>Bacteroidales</taxon>
        <taxon>Bacteroidaceae</taxon>
        <taxon>Bacteroides</taxon>
    </lineage>
</organism>
<evidence type="ECO:0000313" key="2">
    <source>
        <dbReference type="Proteomes" id="UP000309566"/>
    </source>
</evidence>
<dbReference type="Proteomes" id="UP000309566">
    <property type="component" value="Unassembled WGS sequence"/>
</dbReference>
<dbReference type="RefSeq" id="WP_136000274.1">
    <property type="nucleotide sequence ID" value="NZ_CASUXM010000020.1"/>
</dbReference>
<dbReference type="InterPro" id="IPR026408">
    <property type="entry name" value="GG_sam_targ_CFB"/>
</dbReference>
<dbReference type="NCBIfam" id="TIGR04149">
    <property type="entry name" value="GG_sam_targ_CFB"/>
    <property type="match status" value="1"/>
</dbReference>
<sequence>MKLQKLKLHKLSEASLKDKEMNALIGGYSGCYCSCYWEGQGGSSTDDNMHANYNNGSYSTHGCNGHWMGGYGYMDCLSCNESHSGLGGLG</sequence>
<gene>
    <name evidence="1" type="ORF">E5353_15385</name>
</gene>